<proteinExistence type="predicted"/>
<dbReference type="InterPro" id="IPR054520">
    <property type="entry name" value="M_Eco57I_C"/>
</dbReference>
<reference evidence="3 4" key="1">
    <citation type="submission" date="2018-12" db="EMBL/GenBank/DDBJ databases">
        <title>The complete genome of the methanogenic archaea of the candidate phylum Verstraetearchaeota, obtained from the metagenome of underground thermal water.</title>
        <authorList>
            <person name="Kadnikov V.V."/>
            <person name="Mardanov A.V."/>
            <person name="Beletsky A.V."/>
            <person name="Karnachuk O.V."/>
            <person name="Ravin N.V."/>
        </authorList>
    </citation>
    <scope>NUCLEOTIDE SEQUENCE [LARGE SCALE GENOMIC DNA]</scope>
    <source>
        <strain evidence="3">Ch88</strain>
    </source>
</reference>
<sequence>MVALPRFDKPALLLPKLADKRITAILNKAETLGSDLFYFIYSDEDTALCIFATLNSTIGALFGEIYGRSYGGGVLDLKVYETKKIPVMIDCKSLQIPTKIDSLIIAIHARIKAEEYLESIKSTKKGQPGILELEARKKLKEAIEAEKRAQKELDEAVYDILDLTEKERRQVEEGLKELQELRRARTGA</sequence>
<evidence type="ECO:0000256" key="1">
    <source>
        <dbReference type="SAM" id="Coils"/>
    </source>
</evidence>
<comment type="caution">
    <text evidence="3">The sequence shown here is derived from an EMBL/GenBank/DDBJ whole genome shotgun (WGS) entry which is preliminary data.</text>
</comment>
<evidence type="ECO:0000259" key="2">
    <source>
        <dbReference type="Pfam" id="PF22837"/>
    </source>
</evidence>
<name>A0A3S3RFG7_METS7</name>
<gene>
    <name evidence="3" type="ORF">Metus_0244</name>
</gene>
<accession>A0A3S3RFG7</accession>
<feature type="domain" description="Type II methyltransferase M.Eco57I C-terminal" evidence="2">
    <location>
        <begin position="5"/>
        <end position="103"/>
    </location>
</feature>
<protein>
    <recommendedName>
        <fullName evidence="2">Type II methyltransferase M.Eco57I C-terminal domain-containing protein</fullName>
    </recommendedName>
</protein>
<keyword evidence="1" id="KW-0175">Coiled coil</keyword>
<dbReference type="Proteomes" id="UP000288215">
    <property type="component" value="Unassembled WGS sequence"/>
</dbReference>
<feature type="coiled-coil region" evidence="1">
    <location>
        <begin position="132"/>
        <end position="184"/>
    </location>
</feature>
<evidence type="ECO:0000313" key="4">
    <source>
        <dbReference type="Proteomes" id="UP000288215"/>
    </source>
</evidence>
<evidence type="ECO:0000313" key="3">
    <source>
        <dbReference type="EMBL" id="RWX74219.1"/>
    </source>
</evidence>
<dbReference type="EMBL" id="RXGA01000001">
    <property type="protein sequence ID" value="RWX74219.1"/>
    <property type="molecule type" value="Genomic_DNA"/>
</dbReference>
<dbReference type="AlphaFoldDB" id="A0A3S3RFG7"/>
<organism evidence="3 4">
    <name type="scientific">Methanosuratincola subterraneus</name>
    <dbReference type="NCBI Taxonomy" id="2593994"/>
    <lineage>
        <taxon>Archaea</taxon>
        <taxon>Thermoproteota</taxon>
        <taxon>Methanosuratincolia</taxon>
        <taxon>Candidatus Methanomethylicales</taxon>
        <taxon>Candidatus Methanomethylicaceae</taxon>
        <taxon>Candidatus Methanosuratincola (ex Vanwonterghem et al. 2016)</taxon>
    </lineage>
</organism>
<dbReference type="Pfam" id="PF22837">
    <property type="entry name" value="M_Eco57I_C"/>
    <property type="match status" value="1"/>
</dbReference>